<name>A0A1Y0HMU3_9BACT</name>
<dbReference type="OrthoDB" id="5333999at2"/>
<dbReference type="Proteomes" id="UP000196005">
    <property type="component" value="Chromosome"/>
</dbReference>
<evidence type="ECO:0000256" key="1">
    <source>
        <dbReference type="SAM" id="MobiDB-lite"/>
    </source>
</evidence>
<sequence length="150" mass="16918">MLEALLGSEEFYGLMKKHTKEVLELLLKRGVNFSILTNISDVTFDPELPSEIRQNFKPITMFFLAGYTFESTQVYNGRISFEAGFGSDNFGSLVSLPIEAILQIIIEEIPVFINLSTPPKSQVKEPKETGLKRSMEALMSNPNNQKLIKK</sequence>
<keyword evidence="3" id="KW-1185">Reference proteome</keyword>
<feature type="region of interest" description="Disordered" evidence="1">
    <location>
        <begin position="119"/>
        <end position="150"/>
    </location>
</feature>
<dbReference type="RefSeq" id="WP_087439044.1">
    <property type="nucleotide sequence ID" value="NZ_CP021416.1"/>
</dbReference>
<dbReference type="EMBL" id="CP021416">
    <property type="protein sequence ID" value="ARU49260.1"/>
    <property type="molecule type" value="Genomic_DNA"/>
</dbReference>
<proteinExistence type="predicted"/>
<evidence type="ECO:0000313" key="3">
    <source>
        <dbReference type="Proteomes" id="UP000196005"/>
    </source>
</evidence>
<feature type="compositionally biased region" description="Polar residues" evidence="1">
    <location>
        <begin position="140"/>
        <end position="150"/>
    </location>
</feature>
<accession>A0A1Y0HMU3</accession>
<gene>
    <name evidence="2" type="ORF">Sdiek1_2101</name>
</gene>
<feature type="compositionally biased region" description="Basic and acidic residues" evidence="1">
    <location>
        <begin position="122"/>
        <end position="135"/>
    </location>
</feature>
<reference evidence="3" key="1">
    <citation type="submission" date="2017-05" db="EMBL/GenBank/DDBJ databases">
        <title>Dechlorination kinetics govern the competition between two new strains of the genus Sulfurospirillum.</title>
        <authorList>
            <person name="Buttet G.F."/>
            <person name="Murray A.M."/>
            <person name="Goris T."/>
            <person name="Burion M."/>
            <person name="Lin B."/>
            <person name="Rolle M."/>
            <person name="Maillard J."/>
        </authorList>
    </citation>
    <scope>NUCLEOTIDE SEQUENCE [LARGE SCALE GENOMIC DNA]</scope>
    <source>
        <strain evidence="3">SL2-1</strain>
    </source>
</reference>
<organism evidence="2 3">
    <name type="scientific">Sulfurospirillum diekertiae</name>
    <dbReference type="NCBI Taxonomy" id="1854492"/>
    <lineage>
        <taxon>Bacteria</taxon>
        <taxon>Pseudomonadati</taxon>
        <taxon>Campylobacterota</taxon>
        <taxon>Epsilonproteobacteria</taxon>
        <taxon>Campylobacterales</taxon>
        <taxon>Sulfurospirillaceae</taxon>
        <taxon>Sulfurospirillum</taxon>
    </lineage>
</organism>
<evidence type="ECO:0000313" key="2">
    <source>
        <dbReference type="EMBL" id="ARU49260.1"/>
    </source>
</evidence>
<dbReference type="KEGG" id="suls:Sdiek1_2101"/>
<dbReference type="AlphaFoldDB" id="A0A1Y0HMU3"/>
<protein>
    <submittedName>
        <fullName evidence="2">Uncharacterized protein</fullName>
    </submittedName>
</protein>